<evidence type="ECO:0000256" key="1">
    <source>
        <dbReference type="SAM" id="MobiDB-lite"/>
    </source>
</evidence>
<organism evidence="2 5">
    <name type="scientific">Adineta steineri</name>
    <dbReference type="NCBI Taxonomy" id="433720"/>
    <lineage>
        <taxon>Eukaryota</taxon>
        <taxon>Metazoa</taxon>
        <taxon>Spiralia</taxon>
        <taxon>Gnathifera</taxon>
        <taxon>Rotifera</taxon>
        <taxon>Eurotatoria</taxon>
        <taxon>Bdelloidea</taxon>
        <taxon>Adinetida</taxon>
        <taxon>Adinetidae</taxon>
        <taxon>Adineta</taxon>
    </lineage>
</organism>
<dbReference type="OrthoDB" id="10353898at2759"/>
<feature type="compositionally biased region" description="Low complexity" evidence="1">
    <location>
        <begin position="35"/>
        <end position="44"/>
    </location>
</feature>
<dbReference type="Proteomes" id="UP000663832">
    <property type="component" value="Unassembled WGS sequence"/>
</dbReference>
<comment type="caution">
    <text evidence="2">The sequence shown here is derived from an EMBL/GenBank/DDBJ whole genome shotgun (WGS) entry which is preliminary data.</text>
</comment>
<protein>
    <submittedName>
        <fullName evidence="2">Uncharacterized protein</fullName>
    </submittedName>
</protein>
<reference evidence="2" key="1">
    <citation type="submission" date="2021-02" db="EMBL/GenBank/DDBJ databases">
        <authorList>
            <person name="Nowell W R."/>
        </authorList>
    </citation>
    <scope>NUCLEOTIDE SEQUENCE</scope>
</reference>
<evidence type="ECO:0000313" key="4">
    <source>
        <dbReference type="Proteomes" id="UP000663832"/>
    </source>
</evidence>
<keyword evidence="4" id="KW-1185">Reference proteome</keyword>
<feature type="region of interest" description="Disordered" evidence="1">
    <location>
        <begin position="34"/>
        <end position="104"/>
    </location>
</feature>
<dbReference type="Proteomes" id="UP000663877">
    <property type="component" value="Unassembled WGS sequence"/>
</dbReference>
<evidence type="ECO:0000313" key="2">
    <source>
        <dbReference type="EMBL" id="CAF1385009.1"/>
    </source>
</evidence>
<gene>
    <name evidence="2" type="ORF">BJG266_LOCUS36788</name>
    <name evidence="3" type="ORF">QVE165_LOCUS53764</name>
</gene>
<evidence type="ECO:0000313" key="3">
    <source>
        <dbReference type="EMBL" id="CAF1608911.1"/>
    </source>
</evidence>
<accession>A0A815JPU4</accession>
<proteinExistence type="predicted"/>
<dbReference type="EMBL" id="CAJNOI010001125">
    <property type="protein sequence ID" value="CAF1385009.1"/>
    <property type="molecule type" value="Genomic_DNA"/>
</dbReference>
<name>A0A815JPU4_9BILA</name>
<dbReference type="AlphaFoldDB" id="A0A815JPU4"/>
<sequence length="153" mass="16502">MGLRAKIDCFCISTDSFPPYNSTIFLISTRLQTNDVSSSSPSQDSFDETSLDDSNSVERTSRSGDYGAPNCIDDDGQSNILNTGEPLNCTNDDETSNHSNGDDAVKYTSSSTLAGKGLSMKDFTSVSGLGYGHMFVHYDNVQEVANVIENAQQ</sequence>
<evidence type="ECO:0000313" key="5">
    <source>
        <dbReference type="Proteomes" id="UP000663877"/>
    </source>
</evidence>
<dbReference type="EMBL" id="CAJNOM010001465">
    <property type="protein sequence ID" value="CAF1608911.1"/>
    <property type="molecule type" value="Genomic_DNA"/>
</dbReference>